<keyword evidence="2" id="KW-0614">Plasmid</keyword>
<organism evidence="2 3">
    <name type="scientific">Planktothrix rubescens CCAP 1459/22</name>
    <dbReference type="NCBI Taxonomy" id="329571"/>
    <lineage>
        <taxon>Bacteria</taxon>
        <taxon>Bacillati</taxon>
        <taxon>Cyanobacteriota</taxon>
        <taxon>Cyanophyceae</taxon>
        <taxon>Oscillatoriophycideae</taxon>
        <taxon>Oscillatoriales</taxon>
        <taxon>Microcoleaceae</taxon>
        <taxon>Planktothrix</taxon>
    </lineage>
</organism>
<keyword evidence="3" id="KW-1185">Reference proteome</keyword>
<sequence length="276" mass="30943">MIKSLPDVNSLTHSATLGDSTMNGLHSTSLNGIAHIPNSTPSSLIPLPTNQGEEKLAYQMRLLSLWISKVKQTGRIDYPELVQHLDQVHEVENAPDGAVLMPQQCDGLVQNLKRAQSDIREAAEAIQFHLNELAGALKNGTLSNTQEQELRSLIREKTQQFLQGVEYLLDVTQHHVYQPSQPWKKWMRRTEDTEAETVRKWMNDLNYIRQYIAQQAQVGVLAGNCQAGNSKTPDFRRLHKYLETAPGLGDLLGNFVQRELNHKVAGGGKFAIPKGY</sequence>
<evidence type="ECO:0000313" key="3">
    <source>
        <dbReference type="Proteomes" id="UP000196521"/>
    </source>
</evidence>
<dbReference type="EMBL" id="LR812492">
    <property type="protein sequence ID" value="CAC5339674.1"/>
    <property type="molecule type" value="Genomic_DNA"/>
</dbReference>
<name>A0A6J7ZEC2_PLARU</name>
<gene>
    <name evidence="2" type="ORF">PLAN_MP10012</name>
</gene>
<reference evidence="2" key="1">
    <citation type="submission" date="2020-05" db="EMBL/GenBank/DDBJ databases">
        <authorList>
            <consortium name="Genoscope - CEA"/>
            <person name="William W."/>
        </authorList>
    </citation>
    <scope>NUCLEOTIDE SEQUENCE [LARGE SCALE GENOMIC DNA]</scope>
    <source>
        <strain evidence="2">PCC 7821</strain>
        <plasmid evidence="2">pI</plasmid>
    </source>
</reference>
<protein>
    <submittedName>
        <fullName evidence="2">Uncharacterized protein</fullName>
    </submittedName>
</protein>
<dbReference type="AlphaFoldDB" id="A0A6J7ZEC2"/>
<feature type="coiled-coil region" evidence="1">
    <location>
        <begin position="105"/>
        <end position="132"/>
    </location>
</feature>
<evidence type="ECO:0000313" key="2">
    <source>
        <dbReference type="EMBL" id="CAC5339674.1"/>
    </source>
</evidence>
<geneLocation type="plasmid" evidence="2 3">
    <name>pI</name>
</geneLocation>
<dbReference type="Proteomes" id="UP000196521">
    <property type="component" value="Plasmid pI"/>
</dbReference>
<keyword evidence="1" id="KW-0175">Coiled coil</keyword>
<proteinExistence type="predicted"/>
<evidence type="ECO:0000256" key="1">
    <source>
        <dbReference type="SAM" id="Coils"/>
    </source>
</evidence>
<accession>A0A6J7ZEC2</accession>